<keyword evidence="3" id="KW-0808">Transferase</keyword>
<comment type="subcellular location">
    <subcellularLocation>
        <location evidence="1">Mitochondrion outer membrane</location>
        <topology evidence="1">Multi-pass membrane protein</topology>
    </subcellularLocation>
</comment>
<protein>
    <recommendedName>
        <fullName evidence="20">Glutathione S-transferase 3, mitochondrial</fullName>
        <ecNumber evidence="16">4.4.1.20</ecNumber>
    </recommendedName>
    <alternativeName>
        <fullName evidence="21">Glutathione peroxidase MGST3</fullName>
    </alternativeName>
    <alternativeName>
        <fullName evidence="22">LTC4 synthase MGST3</fullName>
    </alternativeName>
</protein>
<evidence type="ECO:0000313" key="25">
    <source>
        <dbReference type="Proteomes" id="UP000823561"/>
    </source>
</evidence>
<dbReference type="GO" id="GO:0005783">
    <property type="term" value="C:endoplasmic reticulum"/>
    <property type="evidence" value="ECO:0007669"/>
    <property type="project" value="TreeGrafter"/>
</dbReference>
<comment type="pathway">
    <text evidence="14">Lipid metabolism; leukotriene C4 biosynthesis.</text>
</comment>
<feature type="transmembrane region" description="Helical" evidence="23">
    <location>
        <begin position="7"/>
        <end position="25"/>
    </location>
</feature>
<keyword evidence="11" id="KW-0564">Palmitate</keyword>
<keyword evidence="25" id="KW-1185">Reference proteome</keyword>
<evidence type="ECO:0000256" key="20">
    <source>
        <dbReference type="ARBA" id="ARBA00069748"/>
    </source>
</evidence>
<keyword evidence="4 23" id="KW-0812">Transmembrane</keyword>
<comment type="similarity">
    <text evidence="2">Belongs to the MAPEG family.</text>
</comment>
<dbReference type="GO" id="GO:0005635">
    <property type="term" value="C:nuclear envelope"/>
    <property type="evidence" value="ECO:0007669"/>
    <property type="project" value="TreeGrafter"/>
</dbReference>
<dbReference type="EMBL" id="JADWDJ010000009">
    <property type="protein sequence ID" value="KAG5275973.1"/>
    <property type="molecule type" value="Genomic_DNA"/>
</dbReference>
<evidence type="ECO:0000256" key="12">
    <source>
        <dbReference type="ARBA" id="ARBA00023239"/>
    </source>
</evidence>
<dbReference type="InterPro" id="IPR050997">
    <property type="entry name" value="MAPEG"/>
</dbReference>
<comment type="catalytic activity">
    <reaction evidence="17">
        <text>(5S)-hydroperoxy-(6E,8Z,11Z,14Z)-eicosatetraenoate + 2 glutathione = (5S)-hydroxy-(6E,8Z,11Z,14Z)-eicosatetraenoate + glutathione disulfide + H2O</text>
        <dbReference type="Rhea" id="RHEA:48620"/>
        <dbReference type="ChEBI" id="CHEBI:15377"/>
        <dbReference type="ChEBI" id="CHEBI:57450"/>
        <dbReference type="ChEBI" id="CHEBI:57925"/>
        <dbReference type="ChEBI" id="CHEBI:58297"/>
        <dbReference type="ChEBI" id="CHEBI:90632"/>
    </reaction>
    <physiologicalReaction direction="left-to-right" evidence="17">
        <dbReference type="Rhea" id="RHEA:48621"/>
    </physiologicalReaction>
</comment>
<dbReference type="PANTHER" id="PTHR10250">
    <property type="entry name" value="MICROSOMAL GLUTATHIONE S-TRANSFERASE"/>
    <property type="match status" value="1"/>
</dbReference>
<dbReference type="Proteomes" id="UP000823561">
    <property type="component" value="Chromosome 9"/>
</dbReference>
<dbReference type="AlphaFoldDB" id="A0AAV6GL97"/>
<evidence type="ECO:0000313" key="24">
    <source>
        <dbReference type="EMBL" id="KAG5275973.1"/>
    </source>
</evidence>
<reference evidence="24" key="1">
    <citation type="submission" date="2020-10" db="EMBL/GenBank/DDBJ databases">
        <title>Chromosome-scale genome assembly of the Allis shad, Alosa alosa.</title>
        <authorList>
            <person name="Margot Z."/>
            <person name="Christophe K."/>
            <person name="Cabau C."/>
            <person name="Louis A."/>
            <person name="Berthelot C."/>
            <person name="Parey E."/>
            <person name="Roest Crollius H."/>
            <person name="Montfort J."/>
            <person name="Robinson-Rechavi M."/>
            <person name="Bucao C."/>
            <person name="Bouchez O."/>
            <person name="Gislard M."/>
            <person name="Lluch J."/>
            <person name="Milhes M."/>
            <person name="Lampietro C."/>
            <person name="Lopez Roques C."/>
            <person name="Donnadieu C."/>
            <person name="Braasch I."/>
            <person name="Desvignes T."/>
            <person name="Postlethwait J."/>
            <person name="Bobe J."/>
            <person name="Guiguen Y."/>
        </authorList>
    </citation>
    <scope>NUCLEOTIDE SEQUENCE</scope>
    <source>
        <strain evidence="24">M-15738</strain>
        <tissue evidence="24">Blood</tissue>
    </source>
</reference>
<comment type="catalytic activity">
    <reaction evidence="18">
        <text>leukotriene C4 = leukotriene A4 + glutathione</text>
        <dbReference type="Rhea" id="RHEA:17617"/>
        <dbReference type="ChEBI" id="CHEBI:57463"/>
        <dbReference type="ChEBI" id="CHEBI:57925"/>
        <dbReference type="ChEBI" id="CHEBI:57973"/>
        <dbReference type="EC" id="4.4.1.20"/>
    </reaction>
    <physiologicalReaction direction="right-to-left" evidence="18">
        <dbReference type="Rhea" id="RHEA:17619"/>
    </physiologicalReaction>
</comment>
<dbReference type="SUPFAM" id="SSF161084">
    <property type="entry name" value="MAPEG domain-like"/>
    <property type="match status" value="1"/>
</dbReference>
<evidence type="ECO:0000256" key="2">
    <source>
        <dbReference type="ARBA" id="ARBA00010459"/>
    </source>
</evidence>
<dbReference type="Pfam" id="PF01124">
    <property type="entry name" value="MAPEG"/>
    <property type="match status" value="1"/>
</dbReference>
<keyword evidence="9" id="KW-0496">Mitochondrion</keyword>
<evidence type="ECO:0000256" key="17">
    <source>
        <dbReference type="ARBA" id="ARBA00043664"/>
    </source>
</evidence>
<evidence type="ECO:0000256" key="1">
    <source>
        <dbReference type="ARBA" id="ARBA00004374"/>
    </source>
</evidence>
<dbReference type="GO" id="GO:0004602">
    <property type="term" value="F:glutathione peroxidase activity"/>
    <property type="evidence" value="ECO:0007669"/>
    <property type="project" value="TreeGrafter"/>
</dbReference>
<keyword evidence="12" id="KW-0456">Lyase</keyword>
<evidence type="ECO:0000256" key="5">
    <source>
        <dbReference type="ARBA" id="ARBA00022787"/>
    </source>
</evidence>
<evidence type="ECO:0000256" key="14">
    <source>
        <dbReference type="ARBA" id="ARBA00037884"/>
    </source>
</evidence>
<comment type="pathway">
    <text evidence="15">Lipid metabolism; arachidonate metabolism.</text>
</comment>
<keyword evidence="8" id="KW-0443">Lipid metabolism</keyword>
<evidence type="ECO:0000256" key="4">
    <source>
        <dbReference type="ARBA" id="ARBA00022692"/>
    </source>
</evidence>
<dbReference type="GO" id="GO:0004464">
    <property type="term" value="F:leukotriene-C4 synthase activity"/>
    <property type="evidence" value="ECO:0007669"/>
    <property type="project" value="UniProtKB-EC"/>
</dbReference>
<gene>
    <name evidence="24" type="ORF">AALO_G00126540</name>
</gene>
<comment type="catalytic activity">
    <reaction evidence="19">
        <text>15-deoxy-Delta(12,14)-prostaglandin J2 + glutathione = 15-deoxy-Delta(12,14)-prostaglandin J2-S-(R)-glutathione</text>
        <dbReference type="Rhea" id="RHEA:75963"/>
        <dbReference type="ChEBI" id="CHEBI:57925"/>
        <dbReference type="ChEBI" id="CHEBI:85236"/>
        <dbReference type="ChEBI" id="CHEBI:194498"/>
    </reaction>
    <physiologicalReaction direction="left-to-right" evidence="19">
        <dbReference type="Rhea" id="RHEA:75964"/>
    </physiologicalReaction>
</comment>
<evidence type="ECO:0000256" key="18">
    <source>
        <dbReference type="ARBA" id="ARBA00049298"/>
    </source>
</evidence>
<dbReference type="InterPro" id="IPR023352">
    <property type="entry name" value="MAPEG-like_dom_sf"/>
</dbReference>
<keyword evidence="13" id="KW-0449">Lipoprotein</keyword>
<evidence type="ECO:0000256" key="13">
    <source>
        <dbReference type="ARBA" id="ARBA00023288"/>
    </source>
</evidence>
<evidence type="ECO:0000256" key="22">
    <source>
        <dbReference type="ARBA" id="ARBA00076908"/>
    </source>
</evidence>
<evidence type="ECO:0000256" key="23">
    <source>
        <dbReference type="SAM" id="Phobius"/>
    </source>
</evidence>
<evidence type="ECO:0000256" key="3">
    <source>
        <dbReference type="ARBA" id="ARBA00022679"/>
    </source>
</evidence>
<dbReference type="FunFam" id="1.20.120.550:FF:000004">
    <property type="entry name" value="Microsomal glutathione S-transferase 3"/>
    <property type="match status" value="1"/>
</dbReference>
<dbReference type="InterPro" id="IPR001129">
    <property type="entry name" value="Membr-assoc_MAPEG"/>
</dbReference>
<dbReference type="GO" id="GO:0005741">
    <property type="term" value="C:mitochondrial outer membrane"/>
    <property type="evidence" value="ECO:0007669"/>
    <property type="project" value="UniProtKB-SubCell"/>
</dbReference>
<evidence type="ECO:0000256" key="6">
    <source>
        <dbReference type="ARBA" id="ARBA00022989"/>
    </source>
</evidence>
<dbReference type="GO" id="GO:0006691">
    <property type="term" value="P:leukotriene metabolic process"/>
    <property type="evidence" value="ECO:0007669"/>
    <property type="project" value="UniProtKB-ARBA"/>
</dbReference>
<dbReference type="GO" id="GO:0006629">
    <property type="term" value="P:lipid metabolic process"/>
    <property type="evidence" value="ECO:0007669"/>
    <property type="project" value="UniProtKB-KW"/>
</dbReference>
<proteinExistence type="inferred from homology"/>
<sequence>MVTLSKEYGYVVLTGCASFVLVKYLSHKVCKARKQYNVEYPKKHSDDSDIFNRIQKNHQHTNETIAPFLYLLSIGGLQHPRLASTLGMFWIGSRVVSAHACCIEDAATQQKGKLGEVALFGLFLCSLDTGKVILGWKRPCFPQRFLVQV</sequence>
<dbReference type="EC" id="4.4.1.20" evidence="16"/>
<keyword evidence="6 23" id="KW-1133">Transmembrane helix</keyword>
<evidence type="ECO:0000256" key="9">
    <source>
        <dbReference type="ARBA" id="ARBA00023128"/>
    </source>
</evidence>
<dbReference type="GO" id="GO:0004364">
    <property type="term" value="F:glutathione transferase activity"/>
    <property type="evidence" value="ECO:0007669"/>
    <property type="project" value="TreeGrafter"/>
</dbReference>
<evidence type="ECO:0000256" key="21">
    <source>
        <dbReference type="ARBA" id="ARBA00075145"/>
    </source>
</evidence>
<organism evidence="24 25">
    <name type="scientific">Alosa alosa</name>
    <name type="common">allis shad</name>
    <dbReference type="NCBI Taxonomy" id="278164"/>
    <lineage>
        <taxon>Eukaryota</taxon>
        <taxon>Metazoa</taxon>
        <taxon>Chordata</taxon>
        <taxon>Craniata</taxon>
        <taxon>Vertebrata</taxon>
        <taxon>Euteleostomi</taxon>
        <taxon>Actinopterygii</taxon>
        <taxon>Neopterygii</taxon>
        <taxon>Teleostei</taxon>
        <taxon>Clupei</taxon>
        <taxon>Clupeiformes</taxon>
        <taxon>Clupeoidei</taxon>
        <taxon>Clupeidae</taxon>
        <taxon>Alosa</taxon>
    </lineage>
</organism>
<evidence type="ECO:0000256" key="15">
    <source>
        <dbReference type="ARBA" id="ARBA00037916"/>
    </source>
</evidence>
<evidence type="ECO:0000256" key="11">
    <source>
        <dbReference type="ARBA" id="ARBA00023139"/>
    </source>
</evidence>
<evidence type="ECO:0000256" key="19">
    <source>
        <dbReference type="ARBA" id="ARBA00051411"/>
    </source>
</evidence>
<keyword evidence="10 23" id="KW-0472">Membrane</keyword>
<keyword evidence="7" id="KW-0560">Oxidoreductase</keyword>
<dbReference type="Gene3D" id="1.20.120.550">
    <property type="entry name" value="Membrane associated eicosanoid/glutathione metabolism-like domain"/>
    <property type="match status" value="1"/>
</dbReference>
<name>A0AAV6GL97_9TELE</name>
<evidence type="ECO:0000256" key="7">
    <source>
        <dbReference type="ARBA" id="ARBA00023002"/>
    </source>
</evidence>
<evidence type="ECO:0000256" key="8">
    <source>
        <dbReference type="ARBA" id="ARBA00023098"/>
    </source>
</evidence>
<dbReference type="PANTHER" id="PTHR10250:SF26">
    <property type="entry name" value="GLUTATHIONE S-TRANSFERASE 3, MITOCHONDRIAL"/>
    <property type="match status" value="1"/>
</dbReference>
<accession>A0AAV6GL97</accession>
<evidence type="ECO:0000256" key="10">
    <source>
        <dbReference type="ARBA" id="ARBA00023136"/>
    </source>
</evidence>
<keyword evidence="5" id="KW-1000">Mitochondrion outer membrane</keyword>
<evidence type="ECO:0000256" key="16">
    <source>
        <dbReference type="ARBA" id="ARBA00039056"/>
    </source>
</evidence>
<comment type="caution">
    <text evidence="24">The sequence shown here is derived from an EMBL/GenBank/DDBJ whole genome shotgun (WGS) entry which is preliminary data.</text>
</comment>